<dbReference type="OrthoDB" id="2570713at2759"/>
<keyword evidence="2" id="KW-0723">Serine/threonine-protein kinase</keyword>
<feature type="compositionally biased region" description="Basic and acidic residues" evidence="10">
    <location>
        <begin position="247"/>
        <end position="258"/>
    </location>
</feature>
<keyword evidence="9" id="KW-0393">Immunoglobulin domain</keyword>
<evidence type="ECO:0000259" key="12">
    <source>
        <dbReference type="PROSITE" id="PS50835"/>
    </source>
</evidence>
<keyword evidence="4" id="KW-0677">Repeat</keyword>
<dbReference type="InterPro" id="IPR036179">
    <property type="entry name" value="Ig-like_dom_sf"/>
</dbReference>
<dbReference type="InterPro" id="IPR011009">
    <property type="entry name" value="Kinase-like_dom_sf"/>
</dbReference>
<dbReference type="InterPro" id="IPR007110">
    <property type="entry name" value="Ig-like_dom"/>
</dbReference>
<keyword evidence="3" id="KW-0808">Transferase</keyword>
<dbReference type="InterPro" id="IPR013098">
    <property type="entry name" value="Ig_I-set"/>
</dbReference>
<feature type="compositionally biased region" description="Polar residues" evidence="10">
    <location>
        <begin position="518"/>
        <end position="549"/>
    </location>
</feature>
<dbReference type="PROSITE" id="PS50011">
    <property type="entry name" value="PROTEIN_KINASE_DOM"/>
    <property type="match status" value="1"/>
</dbReference>
<gene>
    <name evidence="14" type="ORF">GDO78_014364</name>
</gene>
<feature type="domain" description="Protein kinase" evidence="11">
    <location>
        <begin position="1722"/>
        <end position="1974"/>
    </location>
</feature>
<keyword evidence="7" id="KW-0067">ATP-binding</keyword>
<protein>
    <recommendedName>
        <fullName evidence="16">Striated muscle preferentially expressed protein kinase</fullName>
    </recommendedName>
</protein>
<feature type="compositionally biased region" description="Low complexity" evidence="10">
    <location>
        <begin position="663"/>
        <end position="684"/>
    </location>
</feature>
<feature type="domain" description="Fibronectin type-III" evidence="13">
    <location>
        <begin position="1268"/>
        <end position="1358"/>
    </location>
</feature>
<dbReference type="Pfam" id="PF00069">
    <property type="entry name" value="Pkinase"/>
    <property type="match status" value="1"/>
</dbReference>
<comment type="similarity">
    <text evidence="1">Belongs to the protein kinase superfamily. CAMK Ser/Thr protein kinase family.</text>
</comment>
<dbReference type="GO" id="GO:0035556">
    <property type="term" value="P:intracellular signal transduction"/>
    <property type="evidence" value="ECO:0007669"/>
    <property type="project" value="TreeGrafter"/>
</dbReference>
<evidence type="ECO:0000259" key="11">
    <source>
        <dbReference type="PROSITE" id="PS50011"/>
    </source>
</evidence>
<dbReference type="FunFam" id="2.60.40.10:FF:000032">
    <property type="entry name" value="palladin isoform X1"/>
    <property type="match status" value="1"/>
</dbReference>
<feature type="region of interest" description="Disordered" evidence="10">
    <location>
        <begin position="144"/>
        <end position="308"/>
    </location>
</feature>
<dbReference type="FunFam" id="1.10.510.10:FF:000363">
    <property type="entry name" value="Striated muscle preferentially expressed protein kinase"/>
    <property type="match status" value="1"/>
</dbReference>
<dbReference type="FunFam" id="3.30.200.20:FF:000302">
    <property type="entry name" value="striated muscle preferentially expressed protein kinase"/>
    <property type="match status" value="1"/>
</dbReference>
<evidence type="ECO:0000256" key="3">
    <source>
        <dbReference type="ARBA" id="ARBA00022679"/>
    </source>
</evidence>
<sequence>MNIRGYTVAFEEKMFVDLTREARGFVIKVLGNEKLRPNAEESLEHPWFKTLAKGKSICTDHIKLFQSRRKWQRSLISYKSNMVMRSIPELLQDTSNHLSIAVPRHPKESTSLSSSSDSDDLEELPYVPMPLQVQFSGSRMSLNEIPTDEEQPSQNLEDASIPGNLEKEEDTDNSKFIEPEVQRRESSESLSKRPKGSLTRKKSNEAEAGSSSDDELSESHKKKEQPRKILKKGSSLESSDLPDEELVAARRGELRRGSSADSALLLNVYSEDGEERDKLDRGMTKAASMELPTRNRSPMKRRKLGSADEEYAQRLELMRQRLLRGSSADNKLSGLRGPLMETLSLDKKRAEQMSPRSPHSDHTPPSPIPAIKLTRAASSEAAPGRESSEGRVLRKTSSFSHGDTEPLVLHRKSGAPLEIPLAQLEVQRLKESPSLSALTDQSRFDSRPQTPREIPSKSLSPNATTEDLDLEAQNEKVDEKPETLKPKSDNYSKEENLEILLPKVTALVEEAIPKRETPSVQSGRPPTKPPQNHITESNKSDGQVQQLTPQPLPAEESKPAKDSLPTPASAQDSVSSDTKASQIQTRDTTSVVSSVASIQKNQTLTTVQSPLPNQPTVKSSLSRSSIISSPCPTLVPSRLASSGTGKPSPSSPPSTLPRQTTVLSPLPSASIALSSSPSKAVASSTLPRPQGTLPSSSASQSSAPSPVVSISTLPRPESVPSSLPSYAKKSSSVPSPLSVQRKGPSQMSVLTPDPQLPAASKSATKSEAVNKMTPKPSPYAQMMQTLQMTDSQEGPQLLNTQVEISPAPSSQHDRPSEEKPSPSIATSVDPKATKEDEAAQPPAFSKVKEPPKAASTENVHYISNIDSEEVFEAKFKRNRESSLTRGLKMLTRTWSEEKNLAAAHASREEEMYRPSPVGVPLEFLVPEALGLHDRSRSMQELSNAERDPSFMRRLSQRFRRTPITERKQKLLEDVEGSSSSGRRLSWTLGRGNSKERKDTESLKSEKGSIETISESMAKEQKSTESPVLAMRKKIGNTMDRLSSKLRSQSEEKREIEFADRKEDKPERRTPLMSLLRRSNSEGENLRKLEIPQNQLASQSASSRSKESVNSGLSIKSEMVERDERRSRWDRWGLSRSKKDKMTSQPSIPASLMTEDGSIIGRQYIRNESDFPPVFHIKLKDIVILEGESVSLSCLPAGSPSPRILWKKDKMVIESGGQLNIRSNPDARQVLTIMNAGQTEAGLYECVAANALGNATSSCCLAVARIPQAPGTPEIPQKYKDTVLVLWKSLELSCPCTYILECQMNGQEEWKVISTNIKDCYYNVTELSPGSVRFRVACVNKAGQGPYSQISKTVIIDGDDQKPSPGFAHRAQKARLLGPTISTFGPVSPHVISAPTVSPSVVTPSKLPPSVGSPLAIISPPANALAPTAAIQPASKGAPPPTPPRRHRRLPTPPTVHKALPQPAAKVEPQNQDTSNSKPQSAAPAPGVTAASQLSAVTVSVTSGQVVSHLRVSPAPLVQQMKSSPEPAAKTVPVKPVQEVKSPVPVKPVQEVKSPTEFPNAPSVTYVAPVKPFTIRQSPKSPTTEEQASSPGSAESKVPPPVAPKPAVATPSVPIMLHIPPFKSSALPSPVSPTSSAKPSFPSTPTSPVYKPSTPTSPTYMVTSFISMPPTKETPLPFPQSAAPVVQTVPTRILVKSVTPGGKATPSGRDSTTLRQGVPQKPYTFLDEKARGRFGVIRECKENATGKHFMAKIIPYEQENKQSVLQEYEILKCLHHQRILSLHEAYITPRYLVLIAEQCPGREILYCLVERFRYSEDDVVNYILQILQGLEYLHEQKILHLDIKPENIMVSYMNTVKIIDFGTAQSFSPLVLRQLGKRVGTLEYMSPEMIKADPIGPAADVWGLGVLTYIMLGGRSPFFELDPVETENKILSGRFDIFKLYSNVSQSASLFIRKLLSIYPWSRPSVQECFANPWLQDAYLMKLRRQTLTFTTNRLKEFLVEQQRRRSDTATKHKVLLRSYHGGQPSTPVTQ</sequence>
<feature type="region of interest" description="Disordered" evidence="10">
    <location>
        <begin position="1574"/>
        <end position="1606"/>
    </location>
</feature>
<feature type="compositionally biased region" description="Basic and acidic residues" evidence="10">
    <location>
        <begin position="473"/>
        <end position="496"/>
    </location>
</feature>
<dbReference type="Proteomes" id="UP000770717">
    <property type="component" value="Unassembled WGS sequence"/>
</dbReference>
<feature type="compositionally biased region" description="Polar residues" evidence="10">
    <location>
        <begin position="1468"/>
        <end position="1479"/>
    </location>
</feature>
<dbReference type="PROSITE" id="PS50853">
    <property type="entry name" value="FN3"/>
    <property type="match status" value="1"/>
</dbReference>
<feature type="region of interest" description="Disordered" evidence="10">
    <location>
        <begin position="328"/>
        <end position="414"/>
    </location>
</feature>
<feature type="compositionally biased region" description="Polar residues" evidence="10">
    <location>
        <begin position="1631"/>
        <end position="1653"/>
    </location>
</feature>
<dbReference type="Pfam" id="PF07679">
    <property type="entry name" value="I-set"/>
    <property type="match status" value="1"/>
</dbReference>
<feature type="compositionally biased region" description="Basic residues" evidence="10">
    <location>
        <begin position="192"/>
        <end position="201"/>
    </location>
</feature>
<dbReference type="GO" id="GO:0005634">
    <property type="term" value="C:nucleus"/>
    <property type="evidence" value="ECO:0007669"/>
    <property type="project" value="TreeGrafter"/>
</dbReference>
<feature type="compositionally biased region" description="Basic and acidic residues" evidence="10">
    <location>
        <begin position="172"/>
        <end position="191"/>
    </location>
</feature>
<dbReference type="GO" id="GO:0005524">
    <property type="term" value="F:ATP binding"/>
    <property type="evidence" value="ECO:0007669"/>
    <property type="project" value="UniProtKB-KW"/>
</dbReference>
<evidence type="ECO:0000256" key="6">
    <source>
        <dbReference type="ARBA" id="ARBA00022777"/>
    </source>
</evidence>
<dbReference type="SMART" id="SM00408">
    <property type="entry name" value="IGc2"/>
    <property type="match status" value="1"/>
</dbReference>
<dbReference type="SUPFAM" id="SSF49265">
    <property type="entry name" value="Fibronectin type III"/>
    <property type="match status" value="1"/>
</dbReference>
<dbReference type="GO" id="GO:0004674">
    <property type="term" value="F:protein serine/threonine kinase activity"/>
    <property type="evidence" value="ECO:0007669"/>
    <property type="project" value="UniProtKB-KW"/>
</dbReference>
<feature type="compositionally biased region" description="Basic and acidic residues" evidence="10">
    <location>
        <begin position="962"/>
        <end position="972"/>
    </location>
</feature>
<feature type="compositionally biased region" description="Basic and acidic residues" evidence="10">
    <location>
        <begin position="1078"/>
        <end position="1089"/>
    </location>
</feature>
<evidence type="ECO:0000313" key="14">
    <source>
        <dbReference type="EMBL" id="KAG9467767.1"/>
    </source>
</evidence>
<name>A0A8J6JQ96_ELECQ</name>
<dbReference type="EMBL" id="WNTK01001216">
    <property type="protein sequence ID" value="KAG9467767.1"/>
    <property type="molecule type" value="Genomic_DNA"/>
</dbReference>
<feature type="compositionally biased region" description="Basic residues" evidence="10">
    <location>
        <begin position="220"/>
        <end position="231"/>
    </location>
</feature>
<feature type="region of interest" description="Disordered" evidence="10">
    <location>
        <begin position="102"/>
        <end position="123"/>
    </location>
</feature>
<feature type="compositionally biased region" description="Polar residues" evidence="10">
    <location>
        <begin position="782"/>
        <end position="810"/>
    </location>
</feature>
<feature type="compositionally biased region" description="Low complexity" evidence="10">
    <location>
        <begin position="694"/>
        <end position="711"/>
    </location>
</feature>
<feature type="compositionally biased region" description="Low complexity" evidence="10">
    <location>
        <begin position="720"/>
        <end position="739"/>
    </location>
</feature>
<dbReference type="InterPro" id="IPR003599">
    <property type="entry name" value="Ig_sub"/>
</dbReference>
<feature type="region of interest" description="Disordered" evidence="10">
    <location>
        <begin position="510"/>
        <end position="860"/>
    </location>
</feature>
<evidence type="ECO:0000313" key="15">
    <source>
        <dbReference type="Proteomes" id="UP000770717"/>
    </source>
</evidence>
<dbReference type="Gene3D" id="2.60.40.10">
    <property type="entry name" value="Immunoglobulins"/>
    <property type="match status" value="2"/>
</dbReference>
<evidence type="ECO:0000256" key="4">
    <source>
        <dbReference type="ARBA" id="ARBA00022737"/>
    </source>
</evidence>
<feature type="compositionally biased region" description="Basic and acidic residues" evidence="10">
    <location>
        <begin position="811"/>
        <end position="820"/>
    </location>
</feature>
<evidence type="ECO:0000256" key="9">
    <source>
        <dbReference type="ARBA" id="ARBA00023319"/>
    </source>
</evidence>
<dbReference type="InterPro" id="IPR000719">
    <property type="entry name" value="Prot_kinase_dom"/>
</dbReference>
<organism evidence="14 15">
    <name type="scientific">Eleutherodactylus coqui</name>
    <name type="common">Puerto Rican coqui</name>
    <dbReference type="NCBI Taxonomy" id="57060"/>
    <lineage>
        <taxon>Eukaryota</taxon>
        <taxon>Metazoa</taxon>
        <taxon>Chordata</taxon>
        <taxon>Craniata</taxon>
        <taxon>Vertebrata</taxon>
        <taxon>Euteleostomi</taxon>
        <taxon>Amphibia</taxon>
        <taxon>Batrachia</taxon>
        <taxon>Anura</taxon>
        <taxon>Neobatrachia</taxon>
        <taxon>Hyloidea</taxon>
        <taxon>Eleutherodactylidae</taxon>
        <taxon>Eleutherodactylinae</taxon>
        <taxon>Eleutherodactylus</taxon>
        <taxon>Eleutherodactylus</taxon>
    </lineage>
</organism>
<evidence type="ECO:0000256" key="8">
    <source>
        <dbReference type="ARBA" id="ARBA00023157"/>
    </source>
</evidence>
<evidence type="ECO:0000256" key="1">
    <source>
        <dbReference type="ARBA" id="ARBA00006692"/>
    </source>
</evidence>
<dbReference type="Gene3D" id="3.30.200.20">
    <property type="entry name" value="Phosphorylase Kinase, domain 1"/>
    <property type="match status" value="1"/>
</dbReference>
<dbReference type="SUPFAM" id="SSF48726">
    <property type="entry name" value="Immunoglobulin"/>
    <property type="match status" value="1"/>
</dbReference>
<evidence type="ECO:0000256" key="2">
    <source>
        <dbReference type="ARBA" id="ARBA00022527"/>
    </source>
</evidence>
<feature type="region of interest" description="Disordered" evidence="10">
    <location>
        <begin position="1624"/>
        <end position="1653"/>
    </location>
</feature>
<feature type="compositionally biased region" description="Polar residues" evidence="10">
    <location>
        <begin position="1574"/>
        <end position="1591"/>
    </location>
</feature>
<dbReference type="PROSITE" id="PS50835">
    <property type="entry name" value="IG_LIKE"/>
    <property type="match status" value="1"/>
</dbReference>
<dbReference type="InterPro" id="IPR003598">
    <property type="entry name" value="Ig_sub2"/>
</dbReference>
<evidence type="ECO:0000256" key="10">
    <source>
        <dbReference type="SAM" id="MobiDB-lite"/>
    </source>
</evidence>
<dbReference type="Gene3D" id="1.10.510.10">
    <property type="entry name" value="Transferase(Phosphotransferase) domain 1"/>
    <property type="match status" value="1"/>
</dbReference>
<dbReference type="PANTHER" id="PTHR24342">
    <property type="entry name" value="SERINE/THREONINE-PROTEIN KINASE 17"/>
    <property type="match status" value="1"/>
</dbReference>
<dbReference type="SMART" id="SM00409">
    <property type="entry name" value="IG"/>
    <property type="match status" value="1"/>
</dbReference>
<feature type="compositionally biased region" description="Low complexity" evidence="10">
    <location>
        <begin position="619"/>
        <end position="629"/>
    </location>
</feature>
<feature type="region of interest" description="Disordered" evidence="10">
    <location>
        <begin position="431"/>
        <end position="497"/>
    </location>
</feature>
<comment type="caution">
    <text evidence="14">The sequence shown here is derived from an EMBL/GenBank/DDBJ whole genome shotgun (WGS) entry which is preliminary data.</text>
</comment>
<accession>A0A8J6JQ96</accession>
<proteinExistence type="inferred from homology"/>
<feature type="domain" description="Ig-like" evidence="12">
    <location>
        <begin position="1171"/>
        <end position="1261"/>
    </location>
</feature>
<keyword evidence="15" id="KW-1185">Reference proteome</keyword>
<feature type="region of interest" description="Disordered" evidence="10">
    <location>
        <begin position="1431"/>
        <end position="1486"/>
    </location>
</feature>
<keyword evidence="6" id="KW-0418">Kinase</keyword>
<keyword evidence="8" id="KW-1015">Disulfide bond</keyword>
<evidence type="ECO:0008006" key="16">
    <source>
        <dbReference type="Google" id="ProtNLM"/>
    </source>
</evidence>
<feature type="compositionally biased region" description="Basic and acidic residues" evidence="10">
    <location>
        <begin position="1047"/>
        <end position="1069"/>
    </location>
</feature>
<keyword evidence="5" id="KW-0547">Nucleotide-binding</keyword>
<feature type="region of interest" description="Disordered" evidence="10">
    <location>
        <begin position="961"/>
        <end position="1119"/>
    </location>
</feature>
<dbReference type="SUPFAM" id="SSF56112">
    <property type="entry name" value="Protein kinase-like (PK-like)"/>
    <property type="match status" value="1"/>
</dbReference>
<dbReference type="CDD" id="cd00063">
    <property type="entry name" value="FN3"/>
    <property type="match status" value="1"/>
</dbReference>
<dbReference type="InterPro" id="IPR036116">
    <property type="entry name" value="FN3_sf"/>
</dbReference>
<dbReference type="InterPro" id="IPR013783">
    <property type="entry name" value="Ig-like_fold"/>
</dbReference>
<feature type="compositionally biased region" description="Basic and acidic residues" evidence="10">
    <location>
        <begin position="992"/>
        <end position="1008"/>
    </location>
</feature>
<evidence type="ECO:0000259" key="13">
    <source>
        <dbReference type="PROSITE" id="PS50853"/>
    </source>
</evidence>
<dbReference type="GO" id="GO:0043065">
    <property type="term" value="P:positive regulation of apoptotic process"/>
    <property type="evidence" value="ECO:0007669"/>
    <property type="project" value="TreeGrafter"/>
</dbReference>
<evidence type="ECO:0000256" key="7">
    <source>
        <dbReference type="ARBA" id="ARBA00022840"/>
    </source>
</evidence>
<dbReference type="SMART" id="SM00060">
    <property type="entry name" value="FN3"/>
    <property type="match status" value="1"/>
</dbReference>
<evidence type="ECO:0000256" key="5">
    <source>
        <dbReference type="ARBA" id="ARBA00022741"/>
    </source>
</evidence>
<dbReference type="PROSITE" id="PS00108">
    <property type="entry name" value="PROTEIN_KINASE_ST"/>
    <property type="match status" value="1"/>
</dbReference>
<dbReference type="InterPro" id="IPR003961">
    <property type="entry name" value="FN3_dom"/>
</dbReference>
<dbReference type="InterPro" id="IPR008271">
    <property type="entry name" value="Ser/Thr_kinase_AS"/>
</dbReference>
<feature type="region of interest" description="Disordered" evidence="10">
    <location>
        <begin position="1697"/>
        <end position="1716"/>
    </location>
</feature>
<feature type="compositionally biased region" description="Polar residues" evidence="10">
    <location>
        <begin position="566"/>
        <end position="618"/>
    </location>
</feature>
<reference evidence="14" key="1">
    <citation type="thesis" date="2020" institute="ProQuest LLC" country="789 East Eisenhower Parkway, Ann Arbor, MI, USA">
        <title>Comparative Genomics and Chromosome Evolution.</title>
        <authorList>
            <person name="Mudd A.B."/>
        </authorList>
    </citation>
    <scope>NUCLEOTIDE SEQUENCE</scope>
    <source>
        <strain evidence="14">HN-11 Male</strain>
        <tissue evidence="14">Kidney and liver</tissue>
    </source>
</reference>
<dbReference type="SMART" id="SM00220">
    <property type="entry name" value="S_TKc"/>
    <property type="match status" value="1"/>
</dbReference>
<dbReference type="PANTHER" id="PTHR24342:SF14">
    <property type="entry name" value="DEATH-ASSOCIATED PROTEIN KINASE DAPK-1"/>
    <property type="match status" value="1"/>
</dbReference>